<proteinExistence type="predicted"/>
<keyword evidence="1" id="KW-1133">Transmembrane helix</keyword>
<protein>
    <submittedName>
        <fullName evidence="2">Uncharacterized protein</fullName>
    </submittedName>
</protein>
<dbReference type="AlphaFoldDB" id="A0A9N9YJR3"/>
<dbReference type="OrthoDB" id="5147353at2759"/>
<dbReference type="EMBL" id="CABFNQ020000645">
    <property type="protein sequence ID" value="CAH0020560.1"/>
    <property type="molecule type" value="Genomic_DNA"/>
</dbReference>
<accession>A0A9N9YJR3</accession>
<keyword evidence="3" id="KW-1185">Reference proteome</keyword>
<feature type="transmembrane region" description="Helical" evidence="1">
    <location>
        <begin position="164"/>
        <end position="187"/>
    </location>
</feature>
<dbReference type="Proteomes" id="UP000696573">
    <property type="component" value="Unassembled WGS sequence"/>
</dbReference>
<reference evidence="2" key="1">
    <citation type="submission" date="2021-10" db="EMBL/GenBank/DDBJ databases">
        <authorList>
            <person name="Piombo E."/>
        </authorList>
    </citation>
    <scope>NUCLEOTIDE SEQUENCE</scope>
</reference>
<evidence type="ECO:0000313" key="2">
    <source>
        <dbReference type="EMBL" id="CAH0020560.1"/>
    </source>
</evidence>
<keyword evidence="1" id="KW-0472">Membrane</keyword>
<name>A0A9N9YJR3_9HYPO</name>
<evidence type="ECO:0000256" key="1">
    <source>
        <dbReference type="SAM" id="Phobius"/>
    </source>
</evidence>
<keyword evidence="1" id="KW-0812">Transmembrane</keyword>
<evidence type="ECO:0000313" key="3">
    <source>
        <dbReference type="Proteomes" id="UP000696573"/>
    </source>
</evidence>
<comment type="caution">
    <text evidence="2">The sequence shown here is derived from an EMBL/GenBank/DDBJ whole genome shotgun (WGS) entry which is preliminary data.</text>
</comment>
<gene>
    <name evidence="2" type="ORF">CRHIZ90672A_00004371</name>
</gene>
<feature type="transmembrane region" description="Helical" evidence="1">
    <location>
        <begin position="199"/>
        <end position="221"/>
    </location>
</feature>
<organism evidence="2 3">
    <name type="scientific">Clonostachys rhizophaga</name>
    <dbReference type="NCBI Taxonomy" id="160324"/>
    <lineage>
        <taxon>Eukaryota</taxon>
        <taxon>Fungi</taxon>
        <taxon>Dikarya</taxon>
        <taxon>Ascomycota</taxon>
        <taxon>Pezizomycotina</taxon>
        <taxon>Sordariomycetes</taxon>
        <taxon>Hypocreomycetidae</taxon>
        <taxon>Hypocreales</taxon>
        <taxon>Bionectriaceae</taxon>
        <taxon>Clonostachys</taxon>
    </lineage>
</organism>
<sequence>MPEQDDSVSAVLLCTAVHAIGQIISHEMYRNWNNESMWDDPTWQNFTATFNEGTASLFNESFSDWAINNNTLTLDNEGGASKSYYWNILPRELLSFTFIAGLMYLWDIWLEDLLPTRPQGVGADAKTEKAVDPNEPKEEILGRSTVKSTARGASISWRNTFLKWLMDIILGTMWKSAVSLVIGGEALTIDSFLIETSIIGVTGFLHLSYIVSFIAFIVIPAPQRPLFRTSADALASILCTSLSKIAIARFLKSAFGQRRMMRVTESLRALLVEQEKTRQAHFVDEL</sequence>